<protein>
    <recommendedName>
        <fullName evidence="4">Flagellar biosynthetic protein FliP</fullName>
    </recommendedName>
</protein>
<keyword evidence="3" id="KW-1185">Reference proteome</keyword>
<organism evidence="2 3">
    <name type="scientific">Amycolatopsis thermophila</name>
    <dbReference type="NCBI Taxonomy" id="206084"/>
    <lineage>
        <taxon>Bacteria</taxon>
        <taxon>Bacillati</taxon>
        <taxon>Actinomycetota</taxon>
        <taxon>Actinomycetes</taxon>
        <taxon>Pseudonocardiales</taxon>
        <taxon>Pseudonocardiaceae</taxon>
        <taxon>Amycolatopsis</taxon>
    </lineage>
</organism>
<keyword evidence="1" id="KW-0812">Transmembrane</keyword>
<dbReference type="EMBL" id="JAUSUT010000001">
    <property type="protein sequence ID" value="MDQ0379889.1"/>
    <property type="molecule type" value="Genomic_DNA"/>
</dbReference>
<name>A0ABU0EX45_9PSEU</name>
<dbReference type="RefSeq" id="WP_306993473.1">
    <property type="nucleotide sequence ID" value="NZ_JAUSUT010000001.1"/>
</dbReference>
<evidence type="ECO:0000256" key="1">
    <source>
        <dbReference type="SAM" id="Phobius"/>
    </source>
</evidence>
<feature type="transmembrane region" description="Helical" evidence="1">
    <location>
        <begin position="107"/>
        <end position="126"/>
    </location>
</feature>
<feature type="transmembrane region" description="Helical" evidence="1">
    <location>
        <begin position="85"/>
        <end position="101"/>
    </location>
</feature>
<feature type="transmembrane region" description="Helical" evidence="1">
    <location>
        <begin position="21"/>
        <end position="48"/>
    </location>
</feature>
<dbReference type="Proteomes" id="UP001229651">
    <property type="component" value="Unassembled WGS sequence"/>
</dbReference>
<reference evidence="2 3" key="1">
    <citation type="submission" date="2023-07" db="EMBL/GenBank/DDBJ databases">
        <title>Sequencing the genomes of 1000 actinobacteria strains.</title>
        <authorList>
            <person name="Klenk H.-P."/>
        </authorList>
    </citation>
    <scope>NUCLEOTIDE SEQUENCE [LARGE SCALE GENOMIC DNA]</scope>
    <source>
        <strain evidence="2 3">DSM 45805</strain>
    </source>
</reference>
<accession>A0ABU0EX45</accession>
<evidence type="ECO:0000313" key="3">
    <source>
        <dbReference type="Proteomes" id="UP001229651"/>
    </source>
</evidence>
<sequence>MTALTWRSPATRRAVLHYLEMWIAMGLGMTVLGPLVRLGLTAIGWSAALDDTGWRALIMATEMALPMAGWMRFRGHGRRPIIEMTAWMYVPFALLLVPYWAGLITGGALMGVGHGLMGVAMAVVVYRHRH</sequence>
<feature type="transmembrane region" description="Helical" evidence="1">
    <location>
        <begin position="54"/>
        <end position="73"/>
    </location>
</feature>
<evidence type="ECO:0008006" key="4">
    <source>
        <dbReference type="Google" id="ProtNLM"/>
    </source>
</evidence>
<keyword evidence="1" id="KW-0472">Membrane</keyword>
<proteinExistence type="predicted"/>
<keyword evidence="1" id="KW-1133">Transmembrane helix</keyword>
<comment type="caution">
    <text evidence="2">The sequence shown here is derived from an EMBL/GenBank/DDBJ whole genome shotgun (WGS) entry which is preliminary data.</text>
</comment>
<gene>
    <name evidence="2" type="ORF">FB470_003883</name>
</gene>
<evidence type="ECO:0000313" key="2">
    <source>
        <dbReference type="EMBL" id="MDQ0379889.1"/>
    </source>
</evidence>